<accession>A0A8H3ITI4</accession>
<dbReference type="EMBL" id="CAJPDT010000041">
    <property type="protein sequence ID" value="CAF9925824.1"/>
    <property type="molecule type" value="Genomic_DNA"/>
</dbReference>
<name>A0A8H3ITI4_9LECA</name>
<organism evidence="1 2">
    <name type="scientific">Imshaugia aleurites</name>
    <dbReference type="NCBI Taxonomy" id="172621"/>
    <lineage>
        <taxon>Eukaryota</taxon>
        <taxon>Fungi</taxon>
        <taxon>Dikarya</taxon>
        <taxon>Ascomycota</taxon>
        <taxon>Pezizomycotina</taxon>
        <taxon>Lecanoromycetes</taxon>
        <taxon>OSLEUM clade</taxon>
        <taxon>Lecanoromycetidae</taxon>
        <taxon>Lecanorales</taxon>
        <taxon>Lecanorineae</taxon>
        <taxon>Parmeliaceae</taxon>
        <taxon>Imshaugia</taxon>
    </lineage>
</organism>
<dbReference type="AlphaFoldDB" id="A0A8H3ITI4"/>
<dbReference type="InterPro" id="IPR038883">
    <property type="entry name" value="AN11006-like"/>
</dbReference>
<sequence>MARKNAELKYLLLLRGLPHSGTKEKMASRLIAHDEHHPFPFKKLPPEIRNEIYELVASQDAVRSYGSNKPVIGHTESLNCFQSLEAVTARSSLFRTCKQTRAEGGCFLAILLWLQNIGVFARKNIRHMNITYMTKCSSNDRQHVDRIHLYLHEEATVTYSSYDYPETLWMLGASYEQLARGVRARKVPIFRIGGADGELTTYRFIVDFRELRRNWGRLQYSIVFYPGKFWFGGAILSRLP</sequence>
<dbReference type="PANTHER" id="PTHR42085:SF1">
    <property type="entry name" value="F-BOX DOMAIN-CONTAINING PROTEIN"/>
    <property type="match status" value="1"/>
</dbReference>
<dbReference type="Gene3D" id="1.10.720.30">
    <property type="entry name" value="SAP domain"/>
    <property type="match status" value="1"/>
</dbReference>
<dbReference type="PANTHER" id="PTHR42085">
    <property type="entry name" value="F-BOX DOMAIN-CONTAINING PROTEIN"/>
    <property type="match status" value="1"/>
</dbReference>
<comment type="caution">
    <text evidence="1">The sequence shown here is derived from an EMBL/GenBank/DDBJ whole genome shotgun (WGS) entry which is preliminary data.</text>
</comment>
<dbReference type="InterPro" id="IPR036361">
    <property type="entry name" value="SAP_dom_sf"/>
</dbReference>
<dbReference type="OrthoDB" id="62952at2759"/>
<evidence type="ECO:0000313" key="1">
    <source>
        <dbReference type="EMBL" id="CAF9925824.1"/>
    </source>
</evidence>
<evidence type="ECO:0000313" key="2">
    <source>
        <dbReference type="Proteomes" id="UP000664534"/>
    </source>
</evidence>
<keyword evidence="2" id="KW-1185">Reference proteome</keyword>
<dbReference type="Proteomes" id="UP000664534">
    <property type="component" value="Unassembled WGS sequence"/>
</dbReference>
<proteinExistence type="predicted"/>
<protein>
    <recommendedName>
        <fullName evidence="3">SAP domain-containing protein</fullName>
    </recommendedName>
</protein>
<evidence type="ECO:0008006" key="3">
    <source>
        <dbReference type="Google" id="ProtNLM"/>
    </source>
</evidence>
<reference evidence="1" key="1">
    <citation type="submission" date="2021-03" db="EMBL/GenBank/DDBJ databases">
        <authorList>
            <person name="Tagirdzhanova G."/>
        </authorList>
    </citation>
    <scope>NUCLEOTIDE SEQUENCE</scope>
</reference>
<gene>
    <name evidence="1" type="ORF">IMSHALPRED_006790</name>
</gene>